<dbReference type="OrthoDB" id="10039443at2759"/>
<reference evidence="1 2" key="1">
    <citation type="journal article" date="2018" name="Sci. Rep.">
        <title>Genomic signatures of local adaptation to the degree of environmental predictability in rotifers.</title>
        <authorList>
            <person name="Franch-Gras L."/>
            <person name="Hahn C."/>
            <person name="Garcia-Roger E.M."/>
            <person name="Carmona M.J."/>
            <person name="Serra M."/>
            <person name="Gomez A."/>
        </authorList>
    </citation>
    <scope>NUCLEOTIDE SEQUENCE [LARGE SCALE GENOMIC DNA]</scope>
    <source>
        <strain evidence="1">HYR1</strain>
    </source>
</reference>
<name>A0A3M7QHQ5_BRAPC</name>
<evidence type="ECO:0000313" key="1">
    <source>
        <dbReference type="EMBL" id="RNA10478.1"/>
    </source>
</evidence>
<protein>
    <submittedName>
        <fullName evidence="1">Uncharacterized protein</fullName>
    </submittedName>
</protein>
<accession>A0A3M7QHQ5</accession>
<dbReference type="AlphaFoldDB" id="A0A3M7QHQ5"/>
<dbReference type="EMBL" id="REGN01006188">
    <property type="protein sequence ID" value="RNA10478.1"/>
    <property type="molecule type" value="Genomic_DNA"/>
</dbReference>
<sequence length="300" mass="35293">MKKDAKKLGETVANDFINNLVDYLIQIETLSITNASKEILNQNFNTPNELVEIALNSSFGTSNYQNVYKYVIDVNRYCKEVCFENIKKTGNTKFSSTKISSCREFFEILEKEAKEKNKSLDSIIGTEIKDFQLFISGFKQSIGNFDQQLYIKLEEFKNELDKRCKSEIIDYIDNYIGCNSKCPCCGSKNKDTKQILTNFCWEEGTFLNSKFYIGDEEYKKYKNCTEFLLNEHPEWLFDIKENYDEYGKNPSNSGNIKFRIQIMRAWMNTLDKKYDNEWLFLEDAENMLPEDHVPKWNENI</sequence>
<proteinExistence type="predicted"/>
<evidence type="ECO:0000313" key="2">
    <source>
        <dbReference type="Proteomes" id="UP000276133"/>
    </source>
</evidence>
<organism evidence="1 2">
    <name type="scientific">Brachionus plicatilis</name>
    <name type="common">Marine rotifer</name>
    <name type="synonym">Brachionus muelleri</name>
    <dbReference type="NCBI Taxonomy" id="10195"/>
    <lineage>
        <taxon>Eukaryota</taxon>
        <taxon>Metazoa</taxon>
        <taxon>Spiralia</taxon>
        <taxon>Gnathifera</taxon>
        <taxon>Rotifera</taxon>
        <taxon>Eurotatoria</taxon>
        <taxon>Monogononta</taxon>
        <taxon>Pseudotrocha</taxon>
        <taxon>Ploima</taxon>
        <taxon>Brachionidae</taxon>
        <taxon>Brachionus</taxon>
    </lineage>
</organism>
<keyword evidence="2" id="KW-1185">Reference proteome</keyword>
<gene>
    <name evidence="1" type="ORF">BpHYR1_021692</name>
</gene>
<dbReference type="Proteomes" id="UP000276133">
    <property type="component" value="Unassembled WGS sequence"/>
</dbReference>
<comment type="caution">
    <text evidence="1">The sequence shown here is derived from an EMBL/GenBank/DDBJ whole genome shotgun (WGS) entry which is preliminary data.</text>
</comment>